<name>A0A1H8CW03_9BACT</name>
<dbReference type="Proteomes" id="UP000198984">
    <property type="component" value="Unassembled WGS sequence"/>
</dbReference>
<protein>
    <submittedName>
        <fullName evidence="2">Suppressor of fused protein (SUFU)</fullName>
    </submittedName>
</protein>
<evidence type="ECO:0000313" key="3">
    <source>
        <dbReference type="Proteomes" id="UP000198984"/>
    </source>
</evidence>
<dbReference type="OrthoDB" id="333049at2"/>
<dbReference type="STRING" id="573321.SAMN04488505_107243"/>
<keyword evidence="3" id="KW-1185">Reference proteome</keyword>
<sequence>MNTPEVLLEQPNNRGTLHAVVEQDDRTAYFYIYPAEQFSERYSIRACWLRNLQPAPEERDNAAMEEGRAPLLEAQYCKHPQGAEPLQAEYVNIMWNEEDDGATVFYQDEPIAIIPGWSLYSDQRACYTLDCSAIVEDRGIFPLTAPALYNRLQKTSAFWDKWGDENNNPWLPIQQQFLDAYEAQLGSSLQYYAIDQQQWPPMALARFEKDDIVYFMSLGVSIRPMPWVELLYNDQAAGFRRMELGLAVSKKDYTEEQIMNMAQAVSGMADSPWRNLTWLGEGHTISSSGLPAGYDSFILSSALYKGPGIDLPSIEGDRVNLYWACPITLAEREGAHSKANGGYELLEKMIGAGITHVFTKRKGL</sequence>
<evidence type="ECO:0000259" key="1">
    <source>
        <dbReference type="Pfam" id="PF05076"/>
    </source>
</evidence>
<dbReference type="InterPro" id="IPR020941">
    <property type="entry name" value="SUFU-like_domain"/>
</dbReference>
<accession>A0A1H8CW03</accession>
<proteinExistence type="predicted"/>
<organism evidence="2 3">
    <name type="scientific">Chitinophaga rupis</name>
    <dbReference type="NCBI Taxonomy" id="573321"/>
    <lineage>
        <taxon>Bacteria</taxon>
        <taxon>Pseudomonadati</taxon>
        <taxon>Bacteroidota</taxon>
        <taxon>Chitinophagia</taxon>
        <taxon>Chitinophagales</taxon>
        <taxon>Chitinophagaceae</taxon>
        <taxon>Chitinophaga</taxon>
    </lineage>
</organism>
<dbReference type="RefSeq" id="WP_089918303.1">
    <property type="nucleotide sequence ID" value="NZ_FOBB01000007.1"/>
</dbReference>
<dbReference type="Pfam" id="PF05076">
    <property type="entry name" value="SUFU"/>
    <property type="match status" value="1"/>
</dbReference>
<evidence type="ECO:0000313" key="2">
    <source>
        <dbReference type="EMBL" id="SEM99293.1"/>
    </source>
</evidence>
<reference evidence="2 3" key="1">
    <citation type="submission" date="2016-10" db="EMBL/GenBank/DDBJ databases">
        <authorList>
            <person name="de Groot N.N."/>
        </authorList>
    </citation>
    <scope>NUCLEOTIDE SEQUENCE [LARGE SCALE GENOMIC DNA]</scope>
    <source>
        <strain evidence="2 3">DSM 21039</strain>
    </source>
</reference>
<gene>
    <name evidence="2" type="ORF">SAMN04488505_107243</name>
</gene>
<feature type="domain" description="Suppressor of fused-like" evidence="1">
    <location>
        <begin position="200"/>
        <end position="358"/>
    </location>
</feature>
<dbReference type="EMBL" id="FOBB01000007">
    <property type="protein sequence ID" value="SEM99293.1"/>
    <property type="molecule type" value="Genomic_DNA"/>
</dbReference>
<dbReference type="AlphaFoldDB" id="A0A1H8CW03"/>